<keyword evidence="4" id="KW-0862">Zinc</keyword>
<dbReference type="GO" id="GO:1990841">
    <property type="term" value="F:promoter-specific chromatin binding"/>
    <property type="evidence" value="ECO:0007669"/>
    <property type="project" value="TreeGrafter"/>
</dbReference>
<feature type="compositionally biased region" description="Polar residues" evidence="7">
    <location>
        <begin position="450"/>
        <end position="488"/>
    </location>
</feature>
<feature type="compositionally biased region" description="Basic and acidic residues" evidence="7">
    <location>
        <begin position="506"/>
        <end position="518"/>
    </location>
</feature>
<dbReference type="Pfam" id="PF13923">
    <property type="entry name" value="zf-C3HC4_2"/>
    <property type="match status" value="1"/>
</dbReference>
<evidence type="ECO:0000256" key="2">
    <source>
        <dbReference type="ARBA" id="ARBA00022723"/>
    </source>
</evidence>
<feature type="domain" description="RING-type" evidence="8">
    <location>
        <begin position="18"/>
        <end position="57"/>
    </location>
</feature>
<feature type="region of interest" description="Disordered" evidence="7">
    <location>
        <begin position="450"/>
        <end position="554"/>
    </location>
</feature>
<evidence type="ECO:0000256" key="7">
    <source>
        <dbReference type="SAM" id="MobiDB-lite"/>
    </source>
</evidence>
<keyword evidence="3 6" id="KW-0863">Zinc-finger</keyword>
<evidence type="ECO:0000256" key="5">
    <source>
        <dbReference type="ARBA" id="ARBA00023242"/>
    </source>
</evidence>
<dbReference type="OrthoDB" id="1305878at2759"/>
<evidence type="ECO:0000256" key="3">
    <source>
        <dbReference type="ARBA" id="ARBA00022771"/>
    </source>
</evidence>
<dbReference type="PROSITE" id="PS50089">
    <property type="entry name" value="ZF_RING_2"/>
    <property type="match status" value="1"/>
</dbReference>
<dbReference type="FunFam" id="3.30.40.10:FF:000033">
    <property type="entry name" value="Polycomb group RING finger protein 3"/>
    <property type="match status" value="1"/>
</dbReference>
<feature type="compositionally biased region" description="Basic and acidic residues" evidence="7">
    <location>
        <begin position="531"/>
        <end position="547"/>
    </location>
</feature>
<accession>A0A210QZW4</accession>
<dbReference type="GO" id="GO:0035102">
    <property type="term" value="C:PRC1 complex"/>
    <property type="evidence" value="ECO:0007669"/>
    <property type="project" value="TreeGrafter"/>
</dbReference>
<dbReference type="AlphaFoldDB" id="A0A210QZW4"/>
<organism evidence="9 10">
    <name type="scientific">Mizuhopecten yessoensis</name>
    <name type="common">Japanese scallop</name>
    <name type="synonym">Patinopecten yessoensis</name>
    <dbReference type="NCBI Taxonomy" id="6573"/>
    <lineage>
        <taxon>Eukaryota</taxon>
        <taxon>Metazoa</taxon>
        <taxon>Spiralia</taxon>
        <taxon>Lophotrochozoa</taxon>
        <taxon>Mollusca</taxon>
        <taxon>Bivalvia</taxon>
        <taxon>Autobranchia</taxon>
        <taxon>Pteriomorphia</taxon>
        <taxon>Pectinida</taxon>
        <taxon>Pectinoidea</taxon>
        <taxon>Pectinidae</taxon>
        <taxon>Mizuhopecten</taxon>
    </lineage>
</organism>
<evidence type="ECO:0000256" key="1">
    <source>
        <dbReference type="ARBA" id="ARBA00004123"/>
    </source>
</evidence>
<evidence type="ECO:0000256" key="4">
    <source>
        <dbReference type="ARBA" id="ARBA00022833"/>
    </source>
</evidence>
<keyword evidence="5" id="KW-0539">Nucleus</keyword>
<dbReference type="EMBL" id="NEDP02001107">
    <property type="protein sequence ID" value="OWF54298.1"/>
    <property type="molecule type" value="Genomic_DNA"/>
</dbReference>
<dbReference type="STRING" id="6573.A0A210QZW4"/>
<dbReference type="PROSITE" id="PS00518">
    <property type="entry name" value="ZF_RING_1"/>
    <property type="match status" value="1"/>
</dbReference>
<dbReference type="InterPro" id="IPR013083">
    <property type="entry name" value="Znf_RING/FYVE/PHD"/>
</dbReference>
<dbReference type="PANTHER" id="PTHR10825">
    <property type="entry name" value="RING FINGER DOMAIN-CONTAINING, POLYCOMB GROUP COMPONENT"/>
    <property type="match status" value="1"/>
</dbReference>
<dbReference type="InterPro" id="IPR032443">
    <property type="entry name" value="RAWUL"/>
</dbReference>
<feature type="compositionally biased region" description="Low complexity" evidence="7">
    <location>
        <begin position="283"/>
        <end position="293"/>
    </location>
</feature>
<comment type="caution">
    <text evidence="9">The sequence shown here is derived from an EMBL/GenBank/DDBJ whole genome shotgun (WGS) entry which is preliminary data.</text>
</comment>
<dbReference type="PANTHER" id="PTHR10825:SF72">
    <property type="entry name" value="UBIQUITIN-LIKE DOMAIN-CONTAINING PROTEIN"/>
    <property type="match status" value="1"/>
</dbReference>
<proteinExistence type="predicted"/>
<dbReference type="Proteomes" id="UP000242188">
    <property type="component" value="Unassembled WGS sequence"/>
</dbReference>
<evidence type="ECO:0000256" key="6">
    <source>
        <dbReference type="PROSITE-ProRule" id="PRU00175"/>
    </source>
</evidence>
<dbReference type="InterPro" id="IPR017907">
    <property type="entry name" value="Znf_RING_CS"/>
</dbReference>
<feature type="compositionally biased region" description="Polar residues" evidence="7">
    <location>
        <begin position="237"/>
        <end position="266"/>
    </location>
</feature>
<feature type="region of interest" description="Disordered" evidence="7">
    <location>
        <begin position="237"/>
        <end position="332"/>
    </location>
</feature>
<name>A0A210QZW4_MIZYE</name>
<dbReference type="GO" id="GO:0000122">
    <property type="term" value="P:negative regulation of transcription by RNA polymerase II"/>
    <property type="evidence" value="ECO:0007669"/>
    <property type="project" value="TreeGrafter"/>
</dbReference>
<protein>
    <submittedName>
        <fullName evidence="9">Polycomb complex protein BMI-1</fullName>
    </submittedName>
</protein>
<gene>
    <name evidence="9" type="ORF">KP79_PYT19764</name>
</gene>
<evidence type="ECO:0000313" key="9">
    <source>
        <dbReference type="EMBL" id="OWF54298.1"/>
    </source>
</evidence>
<feature type="compositionally biased region" description="Acidic residues" evidence="7">
    <location>
        <begin position="294"/>
        <end position="303"/>
    </location>
</feature>
<comment type="subcellular location">
    <subcellularLocation>
        <location evidence="1">Nucleus</location>
    </subcellularLocation>
</comment>
<sequence>MLPTAKMKLSELNPHLICVLCGGYLIDATTIMRCLHSFCKTCIVHYLQTSHYCPVCTGLVHKKNPFSELRSDHLLQNIVYKAVPGLFTDEMNRRRACYKNQEQDTEILGQRSAEIGKRIIISPGENISLSLEFTTNLASCDDIEVEHRTVDNRYLLCPAAVTISNLKKFLRMKFSLSDTYLIDLYHEDEVLLESYSLVDVAYISTWNGQDVLKLSYAIYENPAKRFKRTKSIDNVRCNNDDSGIEDGNQSFESSPSTDTSMLNDSGQGLDCDVNKMEELKPPETSTDTSTEENNTIDEPDVCEQDGINTVSDTETTCDENKERVPNENPAPYYVCSNDATLTSVSNTNDRTSGSGECPEVVESLFKDEEEVVIDKLDETVNRIIAETDNESDVVDHSVEKKTIDTRRFSNASTETESHDSSVSVQTDMQCCSDALGLTFNVEQTHTCTQTHDSISCSNGSSADVGMQTNPMSPAKQCSVQDKGTQHNGCESERPEKVTCPTQKSHSKADDKGSKESEKSCSGVCNGHSVKPRTEKLVVKLSKEKDSESYTATIS</sequence>
<dbReference type="Gene3D" id="3.10.20.90">
    <property type="entry name" value="Phosphatidylinositol 3-kinase Catalytic Subunit, Chain A, domain 1"/>
    <property type="match status" value="1"/>
</dbReference>
<dbReference type="GO" id="GO:0008270">
    <property type="term" value="F:zinc ion binding"/>
    <property type="evidence" value="ECO:0007669"/>
    <property type="project" value="UniProtKB-KW"/>
</dbReference>
<feature type="compositionally biased region" description="Basic and acidic residues" evidence="7">
    <location>
        <begin position="272"/>
        <end position="281"/>
    </location>
</feature>
<dbReference type="Pfam" id="PF16207">
    <property type="entry name" value="RAWUL"/>
    <property type="match status" value="1"/>
</dbReference>
<dbReference type="SUPFAM" id="SSF57850">
    <property type="entry name" value="RING/U-box"/>
    <property type="match status" value="1"/>
</dbReference>
<dbReference type="SMART" id="SM00184">
    <property type="entry name" value="RING"/>
    <property type="match status" value="1"/>
</dbReference>
<reference evidence="9 10" key="1">
    <citation type="journal article" date="2017" name="Nat. Ecol. Evol.">
        <title>Scallop genome provides insights into evolution of bilaterian karyotype and development.</title>
        <authorList>
            <person name="Wang S."/>
            <person name="Zhang J."/>
            <person name="Jiao W."/>
            <person name="Li J."/>
            <person name="Xun X."/>
            <person name="Sun Y."/>
            <person name="Guo X."/>
            <person name="Huan P."/>
            <person name="Dong B."/>
            <person name="Zhang L."/>
            <person name="Hu X."/>
            <person name="Sun X."/>
            <person name="Wang J."/>
            <person name="Zhao C."/>
            <person name="Wang Y."/>
            <person name="Wang D."/>
            <person name="Huang X."/>
            <person name="Wang R."/>
            <person name="Lv J."/>
            <person name="Li Y."/>
            <person name="Zhang Z."/>
            <person name="Liu B."/>
            <person name="Lu W."/>
            <person name="Hui Y."/>
            <person name="Liang J."/>
            <person name="Zhou Z."/>
            <person name="Hou R."/>
            <person name="Li X."/>
            <person name="Liu Y."/>
            <person name="Li H."/>
            <person name="Ning X."/>
            <person name="Lin Y."/>
            <person name="Zhao L."/>
            <person name="Xing Q."/>
            <person name="Dou J."/>
            <person name="Li Y."/>
            <person name="Mao J."/>
            <person name="Guo H."/>
            <person name="Dou H."/>
            <person name="Li T."/>
            <person name="Mu C."/>
            <person name="Jiang W."/>
            <person name="Fu Q."/>
            <person name="Fu X."/>
            <person name="Miao Y."/>
            <person name="Liu J."/>
            <person name="Yu Q."/>
            <person name="Li R."/>
            <person name="Liao H."/>
            <person name="Li X."/>
            <person name="Kong Y."/>
            <person name="Jiang Z."/>
            <person name="Chourrout D."/>
            <person name="Li R."/>
            <person name="Bao Z."/>
        </authorList>
    </citation>
    <scope>NUCLEOTIDE SEQUENCE [LARGE SCALE GENOMIC DNA]</scope>
    <source>
        <strain evidence="9 10">PY_sf001</strain>
    </source>
</reference>
<evidence type="ECO:0000313" key="10">
    <source>
        <dbReference type="Proteomes" id="UP000242188"/>
    </source>
</evidence>
<evidence type="ECO:0000259" key="8">
    <source>
        <dbReference type="PROSITE" id="PS50089"/>
    </source>
</evidence>
<dbReference type="InterPro" id="IPR001841">
    <property type="entry name" value="Znf_RING"/>
</dbReference>
<keyword evidence="2" id="KW-0479">Metal-binding</keyword>
<keyword evidence="10" id="KW-1185">Reference proteome</keyword>
<dbReference type="Gene3D" id="3.30.40.10">
    <property type="entry name" value="Zinc/RING finger domain, C3HC4 (zinc finger)"/>
    <property type="match status" value="1"/>
</dbReference>